<dbReference type="InterPro" id="IPR003745">
    <property type="entry name" value="DUF166"/>
</dbReference>
<comment type="caution">
    <text evidence="1">The sequence shown here is derived from an EMBL/GenBank/DDBJ whole genome shotgun (WGS) entry which is preliminary data.</text>
</comment>
<proteinExistence type="predicted"/>
<dbReference type="AlphaFoldDB" id="X0X3F7"/>
<gene>
    <name evidence="1" type="ORF">S01H1_70943</name>
</gene>
<name>X0X3F7_9ZZZZ</name>
<accession>X0X3F7</accession>
<sequence length="168" mass="18781">TLRDERIERAYVEVSAACGATYYVARWLAGKRVDDDLKYEVVSKRLHSYPCTASMAWDDEIGDTVMHVAGQAHYEILAPLAVGLPEATPMVRSPTGLMIPEPVPSRENLRNIEKAREAILEDLAGGKPVSLESLRRRRRISSAAMYSAVLMLTREGKVRRQGERIVLT</sequence>
<organism evidence="1">
    <name type="scientific">marine sediment metagenome</name>
    <dbReference type="NCBI Taxonomy" id="412755"/>
    <lineage>
        <taxon>unclassified sequences</taxon>
        <taxon>metagenomes</taxon>
        <taxon>ecological metagenomes</taxon>
    </lineage>
</organism>
<dbReference type="EMBL" id="BARS01047208">
    <property type="protein sequence ID" value="GAG37540.1"/>
    <property type="molecule type" value="Genomic_DNA"/>
</dbReference>
<feature type="non-terminal residue" evidence="1">
    <location>
        <position position="1"/>
    </location>
</feature>
<reference evidence="1" key="1">
    <citation type="journal article" date="2014" name="Front. Microbiol.">
        <title>High frequency of phylogenetically diverse reductive dehalogenase-homologous genes in deep subseafloor sedimentary metagenomes.</title>
        <authorList>
            <person name="Kawai M."/>
            <person name="Futagami T."/>
            <person name="Toyoda A."/>
            <person name="Takaki Y."/>
            <person name="Nishi S."/>
            <person name="Hori S."/>
            <person name="Arai W."/>
            <person name="Tsubouchi T."/>
            <person name="Morono Y."/>
            <person name="Uchiyama I."/>
            <person name="Ito T."/>
            <person name="Fujiyama A."/>
            <person name="Inagaki F."/>
            <person name="Takami H."/>
        </authorList>
    </citation>
    <scope>NUCLEOTIDE SEQUENCE</scope>
    <source>
        <strain evidence="1">Expedition CK06-06</strain>
    </source>
</reference>
<evidence type="ECO:0000313" key="1">
    <source>
        <dbReference type="EMBL" id="GAG37540.1"/>
    </source>
</evidence>
<dbReference type="Pfam" id="PF02593">
    <property type="entry name" value="DUF166"/>
    <property type="match status" value="1"/>
</dbReference>
<protein>
    <submittedName>
        <fullName evidence="1">Uncharacterized protein</fullName>
    </submittedName>
</protein>